<evidence type="ECO:0000313" key="2">
    <source>
        <dbReference type="Proteomes" id="UP000199109"/>
    </source>
</evidence>
<evidence type="ECO:0000313" key="1">
    <source>
        <dbReference type="EMBL" id="SDE46492.1"/>
    </source>
</evidence>
<organism evidence="1 2">
    <name type="scientific">Pricia antarctica</name>
    <dbReference type="NCBI Taxonomy" id="641691"/>
    <lineage>
        <taxon>Bacteria</taxon>
        <taxon>Pseudomonadati</taxon>
        <taxon>Bacteroidota</taxon>
        <taxon>Flavobacteriia</taxon>
        <taxon>Flavobacteriales</taxon>
        <taxon>Flavobacteriaceae</taxon>
        <taxon>Pricia</taxon>
    </lineage>
</organism>
<dbReference type="EMBL" id="FNAO01000005">
    <property type="protein sequence ID" value="SDE46492.1"/>
    <property type="molecule type" value="Genomic_DNA"/>
</dbReference>
<keyword evidence="2" id="KW-1185">Reference proteome</keyword>
<name>A0A1G7D4G4_9FLAO</name>
<dbReference type="AlphaFoldDB" id="A0A1G7D4G4"/>
<sequence>MMMVPLLSGCSPKEAAPAQFRVGQFLFSTQNATITLYDGKQEKTSLKLKYGKLSNYTSLEAKIYFIKVWADGKLLLEKKIGMGRDGRYTLVLTGIPEKNQPVNRKSTMQKLHTIVEGSEGITANDYLPQLIVQNDFYIAEKNTGKIRVMHLMPGAVPFSLDFMNNKGKKEVRSTAYPKSSETIEVDTGTYNVHVHFDASLQTVALQKIEIKESVLHSLYVIPAPERYLTDPILVVGSSDKEKSL</sequence>
<dbReference type="STRING" id="641691.SAMN05421636_105173"/>
<gene>
    <name evidence="1" type="ORF">SAMN05421636_105173</name>
</gene>
<reference evidence="1 2" key="1">
    <citation type="submission" date="2016-10" db="EMBL/GenBank/DDBJ databases">
        <authorList>
            <person name="de Groot N.N."/>
        </authorList>
    </citation>
    <scope>NUCLEOTIDE SEQUENCE [LARGE SCALE GENOMIC DNA]</scope>
    <source>
        <strain evidence="1 2">DSM 23421</strain>
    </source>
</reference>
<accession>A0A1G7D4G4</accession>
<evidence type="ECO:0008006" key="3">
    <source>
        <dbReference type="Google" id="ProtNLM"/>
    </source>
</evidence>
<proteinExistence type="predicted"/>
<dbReference type="Proteomes" id="UP000199109">
    <property type="component" value="Unassembled WGS sequence"/>
</dbReference>
<protein>
    <recommendedName>
        <fullName evidence="3">DUF4397 domain-containing protein</fullName>
    </recommendedName>
</protein>